<comment type="similarity">
    <text evidence="2">Belongs to the activator 1 small subunits family.</text>
</comment>
<reference evidence="8 9" key="1">
    <citation type="journal article" date="2018" name="Cell">
        <title>The Chara Genome: Secondary Complexity and Implications for Plant Terrestrialization.</title>
        <authorList>
            <person name="Nishiyama T."/>
            <person name="Sakayama H."/>
            <person name="Vries J.D."/>
            <person name="Buschmann H."/>
            <person name="Saint-Marcoux D."/>
            <person name="Ullrich K.K."/>
            <person name="Haas F.B."/>
            <person name="Vanderstraeten L."/>
            <person name="Becker D."/>
            <person name="Lang D."/>
            <person name="Vosolsobe S."/>
            <person name="Rombauts S."/>
            <person name="Wilhelmsson P.K.I."/>
            <person name="Janitza P."/>
            <person name="Kern R."/>
            <person name="Heyl A."/>
            <person name="Rumpler F."/>
            <person name="Villalobos L.I.A.C."/>
            <person name="Clay J.M."/>
            <person name="Skokan R."/>
            <person name="Toyoda A."/>
            <person name="Suzuki Y."/>
            <person name="Kagoshima H."/>
            <person name="Schijlen E."/>
            <person name="Tajeshwar N."/>
            <person name="Catarino B."/>
            <person name="Hetherington A.J."/>
            <person name="Saltykova A."/>
            <person name="Bonnot C."/>
            <person name="Breuninger H."/>
            <person name="Symeonidi A."/>
            <person name="Radhakrishnan G.V."/>
            <person name="Van Nieuwerburgh F."/>
            <person name="Deforce D."/>
            <person name="Chang C."/>
            <person name="Karol K.G."/>
            <person name="Hedrich R."/>
            <person name="Ulvskov P."/>
            <person name="Glockner G."/>
            <person name="Delwiche C.F."/>
            <person name="Petrasek J."/>
            <person name="Van de Peer Y."/>
            <person name="Friml J."/>
            <person name="Beilby M."/>
            <person name="Dolan L."/>
            <person name="Kohara Y."/>
            <person name="Sugano S."/>
            <person name="Fujiyama A."/>
            <person name="Delaux P.-M."/>
            <person name="Quint M."/>
            <person name="TheiBen G."/>
            <person name="Hagemann M."/>
            <person name="Harholt J."/>
            <person name="Dunand C."/>
            <person name="Zachgo S."/>
            <person name="Langdale J."/>
            <person name="Maumus F."/>
            <person name="Straeten D.V.D."/>
            <person name="Gould S.B."/>
            <person name="Rensing S.A."/>
        </authorList>
    </citation>
    <scope>NUCLEOTIDE SEQUENCE [LARGE SCALE GENOMIC DNA]</scope>
    <source>
        <strain evidence="8 9">S276</strain>
    </source>
</reference>
<sequence length="118" mass="13391">MSSPDVTEEAVYLCTGNPMPKDIELICYWLLNESFLDAYQRILEMKTVKGLALVDIVRELQPWIFKIQMPAHIRILVVDSLADIEYRLAFGTHERIQMAALVGAFTHVRKELVAAAEG</sequence>
<dbReference type="OMA" id="IELICYW"/>
<feature type="domain" description="Replication factor C C-terminal" evidence="7">
    <location>
        <begin position="18"/>
        <end position="104"/>
    </location>
</feature>
<dbReference type="InterPro" id="IPR013748">
    <property type="entry name" value="Rep_factorC_C"/>
</dbReference>
<evidence type="ECO:0000256" key="4">
    <source>
        <dbReference type="ARBA" id="ARBA00022741"/>
    </source>
</evidence>
<protein>
    <recommendedName>
        <fullName evidence="7">Replication factor C C-terminal domain-containing protein</fullName>
    </recommendedName>
</protein>
<accession>A0A388K8S8</accession>
<keyword evidence="6" id="KW-0539">Nucleus</keyword>
<keyword evidence="4" id="KW-0547">Nucleotide-binding</keyword>
<dbReference type="Gene3D" id="1.20.272.10">
    <property type="match status" value="1"/>
</dbReference>
<evidence type="ECO:0000313" key="9">
    <source>
        <dbReference type="Proteomes" id="UP000265515"/>
    </source>
</evidence>
<dbReference type="SUPFAM" id="SSF48019">
    <property type="entry name" value="post-AAA+ oligomerization domain-like"/>
    <property type="match status" value="1"/>
</dbReference>
<dbReference type="Proteomes" id="UP000265515">
    <property type="component" value="Unassembled WGS sequence"/>
</dbReference>
<evidence type="ECO:0000259" key="7">
    <source>
        <dbReference type="Pfam" id="PF08542"/>
    </source>
</evidence>
<dbReference type="STRING" id="69332.A0A388K8S8"/>
<evidence type="ECO:0000256" key="1">
    <source>
        <dbReference type="ARBA" id="ARBA00004123"/>
    </source>
</evidence>
<keyword evidence="9" id="KW-1185">Reference proteome</keyword>
<proteinExistence type="inferred from homology"/>
<dbReference type="GO" id="GO:0005524">
    <property type="term" value="F:ATP binding"/>
    <property type="evidence" value="ECO:0007669"/>
    <property type="project" value="UniProtKB-KW"/>
</dbReference>
<evidence type="ECO:0000256" key="2">
    <source>
        <dbReference type="ARBA" id="ARBA00005378"/>
    </source>
</evidence>
<dbReference type="OrthoDB" id="4199794at2759"/>
<dbReference type="GO" id="GO:0003677">
    <property type="term" value="F:DNA binding"/>
    <property type="evidence" value="ECO:0007669"/>
    <property type="project" value="InterPro"/>
</dbReference>
<evidence type="ECO:0000256" key="5">
    <source>
        <dbReference type="ARBA" id="ARBA00022840"/>
    </source>
</evidence>
<dbReference type="GO" id="GO:0005634">
    <property type="term" value="C:nucleus"/>
    <property type="evidence" value="ECO:0007669"/>
    <property type="project" value="UniProtKB-SubCell"/>
</dbReference>
<dbReference type="EMBL" id="BFEA01000074">
    <property type="protein sequence ID" value="GBG66429.1"/>
    <property type="molecule type" value="Genomic_DNA"/>
</dbReference>
<dbReference type="FunFam" id="1.20.272.10:FF:000004">
    <property type="entry name" value="Replication factor C subunit 5"/>
    <property type="match status" value="1"/>
</dbReference>
<keyword evidence="3" id="KW-0235">DNA replication</keyword>
<evidence type="ECO:0000256" key="3">
    <source>
        <dbReference type="ARBA" id="ARBA00022705"/>
    </source>
</evidence>
<comment type="subcellular location">
    <subcellularLocation>
        <location evidence="1">Nucleus</location>
    </subcellularLocation>
</comment>
<dbReference type="InterPro" id="IPR008921">
    <property type="entry name" value="DNA_pol3_clamp-load_cplx_C"/>
</dbReference>
<keyword evidence="5" id="KW-0067">ATP-binding</keyword>
<organism evidence="8 9">
    <name type="scientific">Chara braunii</name>
    <name type="common">Braun's stonewort</name>
    <dbReference type="NCBI Taxonomy" id="69332"/>
    <lineage>
        <taxon>Eukaryota</taxon>
        <taxon>Viridiplantae</taxon>
        <taxon>Streptophyta</taxon>
        <taxon>Charophyceae</taxon>
        <taxon>Charales</taxon>
        <taxon>Characeae</taxon>
        <taxon>Chara</taxon>
    </lineage>
</organism>
<dbReference type="Gramene" id="GBG66429">
    <property type="protein sequence ID" value="GBG66429"/>
    <property type="gene ID" value="CBR_g61472"/>
</dbReference>
<dbReference type="Pfam" id="PF08542">
    <property type="entry name" value="Rep_fac_C"/>
    <property type="match status" value="1"/>
</dbReference>
<dbReference type="GO" id="GO:0006260">
    <property type="term" value="P:DNA replication"/>
    <property type="evidence" value="ECO:0007669"/>
    <property type="project" value="UniProtKB-KW"/>
</dbReference>
<evidence type="ECO:0000256" key="6">
    <source>
        <dbReference type="ARBA" id="ARBA00023242"/>
    </source>
</evidence>
<gene>
    <name evidence="8" type="ORF">CBR_g61472</name>
</gene>
<name>A0A388K8S8_CHABU</name>
<evidence type="ECO:0000313" key="8">
    <source>
        <dbReference type="EMBL" id="GBG66429.1"/>
    </source>
</evidence>
<dbReference type="AlphaFoldDB" id="A0A388K8S8"/>
<comment type="caution">
    <text evidence="8">The sequence shown here is derived from an EMBL/GenBank/DDBJ whole genome shotgun (WGS) entry which is preliminary data.</text>
</comment>